<evidence type="ECO:0000256" key="1">
    <source>
        <dbReference type="SAM" id="Coils"/>
    </source>
</evidence>
<feature type="compositionally biased region" description="Polar residues" evidence="2">
    <location>
        <begin position="633"/>
        <end position="643"/>
    </location>
</feature>
<dbReference type="GO" id="GO:0099158">
    <property type="term" value="P:regulation of recycling endosome localization within postsynapse"/>
    <property type="evidence" value="ECO:0007669"/>
    <property type="project" value="TreeGrafter"/>
</dbReference>
<dbReference type="STRING" id="136037.A0A067QXZ4"/>
<dbReference type="GO" id="GO:0098998">
    <property type="term" value="C:extrinsic component of postsynaptic early endosome membrane"/>
    <property type="evidence" value="ECO:0007669"/>
    <property type="project" value="TreeGrafter"/>
</dbReference>
<dbReference type="GO" id="GO:0099152">
    <property type="term" value="P:regulation of neurotransmitter receptor transport, endosome to postsynaptic membrane"/>
    <property type="evidence" value="ECO:0007669"/>
    <property type="project" value="TreeGrafter"/>
</dbReference>
<accession>A0A067QXZ4</accession>
<dbReference type="GO" id="GO:1905244">
    <property type="term" value="P:regulation of modification of synaptic structure"/>
    <property type="evidence" value="ECO:0007669"/>
    <property type="project" value="TreeGrafter"/>
</dbReference>
<keyword evidence="4" id="KW-1185">Reference proteome</keyword>
<dbReference type="OMA" id="FLLVQEQ"/>
<dbReference type="GO" id="GO:0098837">
    <property type="term" value="C:postsynaptic recycling endosome"/>
    <property type="evidence" value="ECO:0007669"/>
    <property type="project" value="TreeGrafter"/>
</dbReference>
<feature type="coiled-coil region" evidence="1">
    <location>
        <begin position="225"/>
        <end position="617"/>
    </location>
</feature>
<dbReference type="AlphaFoldDB" id="A0A067QXZ4"/>
<dbReference type="GO" id="GO:0098978">
    <property type="term" value="C:glutamatergic synapse"/>
    <property type="evidence" value="ECO:0007669"/>
    <property type="project" value="TreeGrafter"/>
</dbReference>
<dbReference type="PANTHER" id="PTHR18978:SF1">
    <property type="entry name" value="GRIP1-ASSOCIATED PROTEIN 1"/>
    <property type="match status" value="1"/>
</dbReference>
<feature type="coiled-coil region" evidence="1">
    <location>
        <begin position="31"/>
        <end position="120"/>
    </location>
</feature>
<dbReference type="Proteomes" id="UP000027135">
    <property type="component" value="Unassembled WGS sequence"/>
</dbReference>
<sequence>MASQLSDEEFKRLQTQLIELKTANYGLEEQCKKYRNDNHSLSSRLGALEREYQRVQKSINRSKKAKDIDLLLNENENLQGKLEAQEDDFRLQNQTLLQELSALIAANEKLEQELAVLRRLEDGTCITENLMKMENEGQHLQTERMVSTKFLVEEHLKVEKELGELREFIQSFSTADSQQNEADSEQGDSVSSGKDDFVQVGKTDVTYQKRDTSEIDFFKPVEQKLQYLEAHLKNLSDVLMCLEAEKQGKKEVQFEVKQLQDKLLRKQEALVQLQEEKEKLYAESRKAYEELQAGKEQEIVTLKDQNQRLHVQLNNTQLSQQDFKEKSSQHIQELESRVSLLTRKNESTSEECLLELRAKVIELECVLSDSREKLSILQQEKSHLETHLSDAQEKLRQAQTLTSALEGEKVQLASALDEVRLLAQKRKNLMDEMSIRIQQKSDDYKYQMSNLTDEFSKREEELKKQIKSLQAEVEKLSPLQSQLDDALIQVKSLEAMRGRLERHQKEAEDTTESNRTYYESVIQRLKTEHNEELSEMKLLYENHEKLLQEEMASIQNEREKRDEAVSRLEQHLRDAVEEKQLAERKGAAVMKDLRRQLAAERKRAEKLQERVHDLLNEGTHVKTDINKSHDPETSSISSWSLMSGNCEPRESSTRENSLVTGSVTNVNGNLSPPPEDQDLEQENYRLLSRITSLQQEKWVLEEKINHLEQCSAAMAEDLMHKTALIQFYCIEGRSDPATTSTSSPSSERLSMKKFVEMLKGDEHVHESNRRMQRMLEEMLTKNMHLQSDLEQLSLEVVRLSKGADCNTCT</sequence>
<dbReference type="EMBL" id="KK853224">
    <property type="protein sequence ID" value="KDR09698.1"/>
    <property type="molecule type" value="Genomic_DNA"/>
</dbReference>
<feature type="compositionally biased region" description="Basic and acidic residues" evidence="2">
    <location>
        <begin position="623"/>
        <end position="632"/>
    </location>
</feature>
<feature type="region of interest" description="Disordered" evidence="2">
    <location>
        <begin position="174"/>
        <end position="196"/>
    </location>
</feature>
<evidence type="ECO:0000313" key="4">
    <source>
        <dbReference type="Proteomes" id="UP000027135"/>
    </source>
</evidence>
<dbReference type="PANTHER" id="PTHR18978">
    <property type="entry name" value="GRIP-1 ASSOCIATED PROTEIN 1"/>
    <property type="match status" value="1"/>
</dbReference>
<gene>
    <name evidence="3" type="ORF">L798_15628</name>
</gene>
<reference evidence="3 4" key="1">
    <citation type="journal article" date="2014" name="Nat. Commun.">
        <title>Molecular traces of alternative social organization in a termite genome.</title>
        <authorList>
            <person name="Terrapon N."/>
            <person name="Li C."/>
            <person name="Robertson H.M."/>
            <person name="Ji L."/>
            <person name="Meng X."/>
            <person name="Booth W."/>
            <person name="Chen Z."/>
            <person name="Childers C.P."/>
            <person name="Glastad K.M."/>
            <person name="Gokhale K."/>
            <person name="Gowin J."/>
            <person name="Gronenberg W."/>
            <person name="Hermansen R.A."/>
            <person name="Hu H."/>
            <person name="Hunt B.G."/>
            <person name="Huylmans A.K."/>
            <person name="Khalil S.M."/>
            <person name="Mitchell R.D."/>
            <person name="Munoz-Torres M.C."/>
            <person name="Mustard J.A."/>
            <person name="Pan H."/>
            <person name="Reese J.T."/>
            <person name="Scharf M.E."/>
            <person name="Sun F."/>
            <person name="Vogel H."/>
            <person name="Xiao J."/>
            <person name="Yang W."/>
            <person name="Yang Z."/>
            <person name="Yang Z."/>
            <person name="Zhou J."/>
            <person name="Zhu J."/>
            <person name="Brent C.S."/>
            <person name="Elsik C.G."/>
            <person name="Goodisman M.A."/>
            <person name="Liberles D.A."/>
            <person name="Roe R.M."/>
            <person name="Vargo E.L."/>
            <person name="Vilcinskas A."/>
            <person name="Wang J."/>
            <person name="Bornberg-Bauer E."/>
            <person name="Korb J."/>
            <person name="Zhang G."/>
            <person name="Liebig J."/>
        </authorList>
    </citation>
    <scope>NUCLEOTIDE SEQUENCE [LARGE SCALE GENOMIC DNA]</scope>
    <source>
        <tissue evidence="3">Whole organism</tissue>
    </source>
</reference>
<dbReference type="InterPro" id="IPR026204">
    <property type="entry name" value="GRIPAP1"/>
</dbReference>
<feature type="compositionally biased region" description="Polar residues" evidence="2">
    <location>
        <begin position="174"/>
        <end position="192"/>
    </location>
</feature>
<protein>
    <submittedName>
        <fullName evidence="3">GRIP1-associated protein 1</fullName>
    </submittedName>
</protein>
<evidence type="ECO:0000256" key="2">
    <source>
        <dbReference type="SAM" id="MobiDB-lite"/>
    </source>
</evidence>
<dbReference type="InParanoid" id="A0A067QXZ4"/>
<evidence type="ECO:0000313" key="3">
    <source>
        <dbReference type="EMBL" id="KDR09698.1"/>
    </source>
</evidence>
<proteinExistence type="predicted"/>
<feature type="region of interest" description="Disordered" evidence="2">
    <location>
        <begin position="623"/>
        <end position="656"/>
    </location>
</feature>
<name>A0A067QXZ4_ZOONE</name>
<dbReference type="GO" id="GO:0098887">
    <property type="term" value="P:neurotransmitter receptor transport, endosome to postsynaptic membrane"/>
    <property type="evidence" value="ECO:0007669"/>
    <property type="project" value="TreeGrafter"/>
</dbReference>
<organism evidence="3 4">
    <name type="scientific">Zootermopsis nevadensis</name>
    <name type="common">Dampwood termite</name>
    <dbReference type="NCBI Taxonomy" id="136037"/>
    <lineage>
        <taxon>Eukaryota</taxon>
        <taxon>Metazoa</taxon>
        <taxon>Ecdysozoa</taxon>
        <taxon>Arthropoda</taxon>
        <taxon>Hexapoda</taxon>
        <taxon>Insecta</taxon>
        <taxon>Pterygota</taxon>
        <taxon>Neoptera</taxon>
        <taxon>Polyneoptera</taxon>
        <taxon>Dictyoptera</taxon>
        <taxon>Blattodea</taxon>
        <taxon>Blattoidea</taxon>
        <taxon>Termitoidae</taxon>
        <taxon>Termopsidae</taxon>
        <taxon>Zootermopsis</taxon>
    </lineage>
</organism>
<keyword evidence="1" id="KW-0175">Coiled coil</keyword>
<dbReference type="eggNOG" id="ENOG502QTUD">
    <property type="taxonomic scope" value="Eukaryota"/>
</dbReference>